<organism evidence="1 2">
    <name type="scientific">Panagrolaimus sp. JU765</name>
    <dbReference type="NCBI Taxonomy" id="591449"/>
    <lineage>
        <taxon>Eukaryota</taxon>
        <taxon>Metazoa</taxon>
        <taxon>Ecdysozoa</taxon>
        <taxon>Nematoda</taxon>
        <taxon>Chromadorea</taxon>
        <taxon>Rhabditida</taxon>
        <taxon>Tylenchina</taxon>
        <taxon>Panagrolaimomorpha</taxon>
        <taxon>Panagrolaimoidea</taxon>
        <taxon>Panagrolaimidae</taxon>
        <taxon>Panagrolaimus</taxon>
    </lineage>
</organism>
<sequence>MLVHSCFVDDGAGQDRKSLLDEHGCTIDPVIVPDLTYNHAANLAYTEVSAFKFADKVTTYFQCAVSTCMVSEGMCEGKTPPRCGVNSNAFNGFKRARRQLANSEPAKASNSTNARSGFDFTMDLSADKIVVFDLDDLKAENEAAAVDSHRRFAASSNRFVISKSPQVCLSQTTIFSLVLFLAIITIVALFLVVYQIYRRNGFSIRKF</sequence>
<proteinExistence type="predicted"/>
<dbReference type="Proteomes" id="UP000887576">
    <property type="component" value="Unplaced"/>
</dbReference>
<accession>A0AC34QZG6</accession>
<evidence type="ECO:0000313" key="2">
    <source>
        <dbReference type="WBParaSite" id="JU765_v2.g20677.t1"/>
    </source>
</evidence>
<dbReference type="WBParaSite" id="JU765_v2.g20677.t1">
    <property type="protein sequence ID" value="JU765_v2.g20677.t1"/>
    <property type="gene ID" value="JU765_v2.g20677"/>
</dbReference>
<name>A0AC34QZG6_9BILA</name>
<protein>
    <submittedName>
        <fullName evidence="2">ZP domain-containing protein</fullName>
    </submittedName>
</protein>
<evidence type="ECO:0000313" key="1">
    <source>
        <dbReference type="Proteomes" id="UP000887576"/>
    </source>
</evidence>
<reference evidence="2" key="1">
    <citation type="submission" date="2022-11" db="UniProtKB">
        <authorList>
            <consortium name="WormBaseParasite"/>
        </authorList>
    </citation>
    <scope>IDENTIFICATION</scope>
</reference>